<keyword evidence="8" id="KW-1185">Reference proteome</keyword>
<dbReference type="PANTHER" id="PTHR15283:SF4">
    <property type="entry name" value="BURSICON"/>
    <property type="match status" value="1"/>
</dbReference>
<evidence type="ECO:0000313" key="7">
    <source>
        <dbReference type="EMBL" id="KAG8189079.1"/>
    </source>
</evidence>
<dbReference type="PANTHER" id="PTHR15283">
    <property type="entry name" value="GREMLIN 1"/>
    <property type="match status" value="1"/>
</dbReference>
<evidence type="ECO:0000259" key="6">
    <source>
        <dbReference type="SMART" id="SM00041"/>
    </source>
</evidence>
<dbReference type="InterPro" id="IPR029034">
    <property type="entry name" value="Cystine-knot_cytokine"/>
</dbReference>
<evidence type="ECO:0000256" key="5">
    <source>
        <dbReference type="SAM" id="MobiDB-lite"/>
    </source>
</evidence>
<proteinExistence type="predicted"/>
<keyword evidence="2" id="KW-0964">Secreted</keyword>
<evidence type="ECO:0000256" key="1">
    <source>
        <dbReference type="ARBA" id="ARBA00004613"/>
    </source>
</evidence>
<reference evidence="7 8" key="1">
    <citation type="journal article" date="2022" name="Nat. Ecol. Evol.">
        <title>A masculinizing supergene underlies an exaggerated male reproductive morph in a spider.</title>
        <authorList>
            <person name="Hendrickx F."/>
            <person name="De Corte Z."/>
            <person name="Sonet G."/>
            <person name="Van Belleghem S.M."/>
            <person name="Kostlbacher S."/>
            <person name="Vangestel C."/>
        </authorList>
    </citation>
    <scope>NUCLEOTIDE SEQUENCE [LARGE SCALE GENOMIC DNA]</scope>
    <source>
        <strain evidence="7">W744_W776</strain>
    </source>
</reference>
<evidence type="ECO:0000256" key="3">
    <source>
        <dbReference type="ARBA" id="ARBA00022729"/>
    </source>
</evidence>
<dbReference type="Pfam" id="PF03045">
    <property type="entry name" value="DAN"/>
    <property type="match status" value="1"/>
</dbReference>
<accession>A0AAV6UY31</accession>
<feature type="region of interest" description="Disordered" evidence="5">
    <location>
        <begin position="186"/>
        <end position="240"/>
    </location>
</feature>
<dbReference type="EMBL" id="JAFNEN010000221">
    <property type="protein sequence ID" value="KAG8189079.1"/>
    <property type="molecule type" value="Genomic_DNA"/>
</dbReference>
<gene>
    <name evidence="7" type="ORF">JTE90_028627</name>
</gene>
<comment type="subcellular location">
    <subcellularLocation>
        <location evidence="1">Secreted</location>
    </subcellularLocation>
</comment>
<feature type="compositionally biased region" description="Basic residues" evidence="5">
    <location>
        <begin position="211"/>
        <end position="223"/>
    </location>
</feature>
<dbReference type="GO" id="GO:0048018">
    <property type="term" value="F:receptor ligand activity"/>
    <property type="evidence" value="ECO:0007669"/>
    <property type="project" value="TreeGrafter"/>
</dbReference>
<feature type="compositionally biased region" description="Basic and acidic residues" evidence="5">
    <location>
        <begin position="224"/>
        <end position="239"/>
    </location>
</feature>
<protein>
    <recommendedName>
        <fullName evidence="6">CTCK domain-containing protein</fullName>
    </recommendedName>
</protein>
<dbReference type="InterPro" id="IPR004133">
    <property type="entry name" value="DAN_dom"/>
</dbReference>
<sequence>MENWQFLEFFDCYGVKTPYNKVLLSDMKSNHICILIIVSSHLAPFLCRPQSHGHHPSHKSGFDRTSYDLNLSDAMAKFGSYKNTPIESRAISLNRMDHDTRPTGGVSNDSQLSRVGDSSFVAVANRTIDGDVVVGLPIHDSFPFEWTTQGDVYYESEGLDEEERSFQGYDDDDTLAAHADMNEVAAFPSPSGRISKRRRHQRSSPNDPDRRRGRRRQRLLLKTRNKDSHPRRRDDRFTLKSDGPGHVIFRAGEIKRDWCRTIPFKQSVTSGRCSKTVDNNLCYGQCNSFFIPQSEKGSNKVAFQSFSSCKPHRLRWVNVTLDCPSGRRTNQQKVVQKTILKVESCRCIAADTNEIKKNTEYLRKGHQLRQFYKKT</sequence>
<dbReference type="Gene3D" id="2.10.90.10">
    <property type="entry name" value="Cystine-knot cytokines"/>
    <property type="match status" value="1"/>
</dbReference>
<organism evidence="7 8">
    <name type="scientific">Oedothorax gibbosus</name>
    <dbReference type="NCBI Taxonomy" id="931172"/>
    <lineage>
        <taxon>Eukaryota</taxon>
        <taxon>Metazoa</taxon>
        <taxon>Ecdysozoa</taxon>
        <taxon>Arthropoda</taxon>
        <taxon>Chelicerata</taxon>
        <taxon>Arachnida</taxon>
        <taxon>Araneae</taxon>
        <taxon>Araneomorphae</taxon>
        <taxon>Entelegynae</taxon>
        <taxon>Araneoidea</taxon>
        <taxon>Linyphiidae</taxon>
        <taxon>Erigoninae</taxon>
        <taxon>Oedothorax</taxon>
    </lineage>
</organism>
<dbReference type="GO" id="GO:0038098">
    <property type="term" value="P:sequestering of BMP from receptor via BMP binding"/>
    <property type="evidence" value="ECO:0007669"/>
    <property type="project" value="TreeGrafter"/>
</dbReference>
<name>A0AAV6UY31_9ARAC</name>
<comment type="caution">
    <text evidence="7">The sequence shown here is derived from an EMBL/GenBank/DDBJ whole genome shotgun (WGS) entry which is preliminary data.</text>
</comment>
<dbReference type="GO" id="GO:0036122">
    <property type="term" value="F:BMP binding"/>
    <property type="evidence" value="ECO:0007669"/>
    <property type="project" value="TreeGrafter"/>
</dbReference>
<dbReference type="SMART" id="SM00041">
    <property type="entry name" value="CT"/>
    <property type="match status" value="1"/>
</dbReference>
<dbReference type="GO" id="GO:0009887">
    <property type="term" value="P:animal organ morphogenesis"/>
    <property type="evidence" value="ECO:0007669"/>
    <property type="project" value="TreeGrafter"/>
</dbReference>
<dbReference type="Proteomes" id="UP000827092">
    <property type="component" value="Unassembled WGS sequence"/>
</dbReference>
<evidence type="ECO:0000256" key="2">
    <source>
        <dbReference type="ARBA" id="ARBA00022525"/>
    </source>
</evidence>
<dbReference type="InterPro" id="IPR006207">
    <property type="entry name" value="Cys_knot_C"/>
</dbReference>
<keyword evidence="4" id="KW-1015">Disulfide bond</keyword>
<keyword evidence="3" id="KW-0732">Signal</keyword>
<dbReference type="GO" id="GO:0005615">
    <property type="term" value="C:extracellular space"/>
    <property type="evidence" value="ECO:0007669"/>
    <property type="project" value="TreeGrafter"/>
</dbReference>
<evidence type="ECO:0000256" key="4">
    <source>
        <dbReference type="ARBA" id="ARBA00023157"/>
    </source>
</evidence>
<feature type="domain" description="CTCK" evidence="6">
    <location>
        <begin position="261"/>
        <end position="352"/>
    </location>
</feature>
<dbReference type="AlphaFoldDB" id="A0AAV6UY31"/>
<evidence type="ECO:0000313" key="8">
    <source>
        <dbReference type="Proteomes" id="UP000827092"/>
    </source>
</evidence>